<dbReference type="InterPro" id="IPR057135">
    <property type="entry name" value="At4g27190-like_LRR"/>
</dbReference>
<accession>A0AAD8T749</accession>
<reference evidence="2" key="1">
    <citation type="submission" date="2023-07" db="EMBL/GenBank/DDBJ databases">
        <title>A chromosome-level genome assembly of Lolium multiflorum.</title>
        <authorList>
            <person name="Chen Y."/>
            <person name="Copetti D."/>
            <person name="Kolliker R."/>
            <person name="Studer B."/>
        </authorList>
    </citation>
    <scope>NUCLEOTIDE SEQUENCE</scope>
    <source>
        <strain evidence="2">02402/16</strain>
        <tissue evidence="2">Leaf</tissue>
    </source>
</reference>
<evidence type="ECO:0000313" key="3">
    <source>
        <dbReference type="Proteomes" id="UP001231189"/>
    </source>
</evidence>
<feature type="domain" description="Disease resistance protein At4g27190-like leucine-rich repeats" evidence="1">
    <location>
        <begin position="886"/>
        <end position="991"/>
    </location>
</feature>
<dbReference type="AlphaFoldDB" id="A0AAD8T749"/>
<proteinExistence type="predicted"/>
<keyword evidence="3" id="KW-1185">Reference proteome</keyword>
<evidence type="ECO:0000313" key="2">
    <source>
        <dbReference type="EMBL" id="KAK1677184.1"/>
    </source>
</evidence>
<dbReference type="PANTHER" id="PTHR33463:SF87">
    <property type="entry name" value="OS01G0518651 PROTEIN"/>
    <property type="match status" value="1"/>
</dbReference>
<dbReference type="Proteomes" id="UP001231189">
    <property type="component" value="Unassembled WGS sequence"/>
</dbReference>
<dbReference type="InterPro" id="IPR050905">
    <property type="entry name" value="Plant_NBS-LRR"/>
</dbReference>
<sequence length="1100" mass="126972">MIYEELRSYAIQDTVDEIIKKYLSNAEPFYQGINNIIYFDGWCDGLGASAVLAAIAEPARSKFDVVIHADCSVWKSRRDMQRRIAKDLKLDRSAMDLFDKQDEEDDFNGLDRGSRAEILEVAKLIFQILDGRRCLMILSNGSDSEVDLAASGIPVFDWRCKVLWTFQGRFRLDPKIRDKVKSAHVFLSVQVIGGLLPLVRQEAAQINHDASSTVIADCWFYMSLLQYKYDNSIGYYQDTHASNYWVCDGIVSGDSAWEIGGQLQEAMRLNYIQNKYLEFIRQTINRQKKKSRWVSITSKNTKVQNIQCVPKETTSYFLTLEKSDHPAILSKHLFGQSSKLRVLSISWCTFNFASPPFICCNNLRFVYIDSCKDEDLEIIGEGHDTEWTFLKSLWVLDIRHTRWDWILSPTKMVLMIELRELNLTDTGAIMSGWCMAKLDITWLCDLRRLRVINSSTFLTTLVEESFMGMHKLELLDLSGNSAMQVLPNLSAAIGLKVLILDGCDGLQHVKPDVMSTSLESFSFDGYGQASRWKNSMQIPEKEVRPSSRYNQELPKVSEISLEGCARLKNVFLRGLPNLEKLNLSETAIETLDLKNLKVENLECLFLIGCENLRRVCWLDAEDPPLRLLCVDTRGKPTRSKLDGDCQRSHSYFQEDYTDVSFYTFDYAFFSDYTHVVATDIRFFRGFHLFGSDFRLYISSTVRIRQLLEIEETENDGSDNELYLIPVVGSSSFPYSDVFEEVSEEGNSEDISKQISNQLLPSKRHIEFSKGGCNWELKSGLEIMISLMNSAQSLHVHDSCSITAANLELQQAKQFKHLRWCRIERCPKIHTAFVAETYHMSPNFFKSLEILWVSHLLAARSIWSRSLSIRKKPFVPFSQSKNKIDRYKNAFSKLQHIHLHACPRLTFVLPWSFPTLDSLETMHITYCGELRQIFPNGDERYWPQLATNIEFPNLRTIHLQELPMLQHICEINMTAPMLETIKLRGCWSLRRLPAIHAGRPQYKPMAVVDCEKDWWDMLQWDGLEASRRLFRPLHSRYYKKTIPRGSLLRFYKSECFRLCLSALEMLREGFAQLSGLRRALKCMWLLHRSAAYQIGVTATLD</sequence>
<name>A0AAD8T749_LOLMU</name>
<protein>
    <recommendedName>
        <fullName evidence="1">Disease resistance protein At4g27190-like leucine-rich repeats domain-containing protein</fullName>
    </recommendedName>
</protein>
<dbReference type="Gene3D" id="3.80.10.10">
    <property type="entry name" value="Ribonuclease Inhibitor"/>
    <property type="match status" value="2"/>
</dbReference>
<dbReference type="PANTHER" id="PTHR33463">
    <property type="entry name" value="NB-ARC DOMAIN-CONTAINING PROTEIN-RELATED"/>
    <property type="match status" value="1"/>
</dbReference>
<dbReference type="Pfam" id="PF23247">
    <property type="entry name" value="LRR_RPS2"/>
    <property type="match status" value="1"/>
</dbReference>
<dbReference type="InterPro" id="IPR032675">
    <property type="entry name" value="LRR_dom_sf"/>
</dbReference>
<gene>
    <name evidence="2" type="ORF">QYE76_038032</name>
</gene>
<organism evidence="2 3">
    <name type="scientific">Lolium multiflorum</name>
    <name type="common">Italian ryegrass</name>
    <name type="synonym">Lolium perenne subsp. multiflorum</name>
    <dbReference type="NCBI Taxonomy" id="4521"/>
    <lineage>
        <taxon>Eukaryota</taxon>
        <taxon>Viridiplantae</taxon>
        <taxon>Streptophyta</taxon>
        <taxon>Embryophyta</taxon>
        <taxon>Tracheophyta</taxon>
        <taxon>Spermatophyta</taxon>
        <taxon>Magnoliopsida</taxon>
        <taxon>Liliopsida</taxon>
        <taxon>Poales</taxon>
        <taxon>Poaceae</taxon>
        <taxon>BOP clade</taxon>
        <taxon>Pooideae</taxon>
        <taxon>Poodae</taxon>
        <taxon>Poeae</taxon>
        <taxon>Poeae Chloroplast Group 2 (Poeae type)</taxon>
        <taxon>Loliodinae</taxon>
        <taxon>Loliinae</taxon>
        <taxon>Lolium</taxon>
    </lineage>
</organism>
<dbReference type="EMBL" id="JAUUTY010000002">
    <property type="protein sequence ID" value="KAK1677184.1"/>
    <property type="molecule type" value="Genomic_DNA"/>
</dbReference>
<evidence type="ECO:0000259" key="1">
    <source>
        <dbReference type="Pfam" id="PF23247"/>
    </source>
</evidence>
<dbReference type="SUPFAM" id="SSF52058">
    <property type="entry name" value="L domain-like"/>
    <property type="match status" value="2"/>
</dbReference>
<comment type="caution">
    <text evidence="2">The sequence shown here is derived from an EMBL/GenBank/DDBJ whole genome shotgun (WGS) entry which is preliminary data.</text>
</comment>